<evidence type="ECO:0000313" key="1">
    <source>
        <dbReference type="EMBL" id="GMI16740.1"/>
    </source>
</evidence>
<protein>
    <submittedName>
        <fullName evidence="1">Uncharacterized protein</fullName>
    </submittedName>
</protein>
<dbReference type="AlphaFoldDB" id="A0A9W7FRB2"/>
<dbReference type="OrthoDB" id="10626713at2759"/>
<dbReference type="EMBL" id="BRXW01000263">
    <property type="protein sequence ID" value="GMI16740.1"/>
    <property type="molecule type" value="Genomic_DNA"/>
</dbReference>
<comment type="caution">
    <text evidence="1">The sequence shown here is derived from an EMBL/GenBank/DDBJ whole genome shotgun (WGS) entry which is preliminary data.</text>
</comment>
<gene>
    <name evidence="1" type="ORF">TrLO_g3666</name>
</gene>
<reference evidence="2" key="1">
    <citation type="journal article" date="2023" name="Commun. Biol.">
        <title>Genome analysis of Parmales, the sister group of diatoms, reveals the evolutionary specialization of diatoms from phago-mixotrophs to photoautotrophs.</title>
        <authorList>
            <person name="Ban H."/>
            <person name="Sato S."/>
            <person name="Yoshikawa S."/>
            <person name="Yamada K."/>
            <person name="Nakamura Y."/>
            <person name="Ichinomiya M."/>
            <person name="Sato N."/>
            <person name="Blanc-Mathieu R."/>
            <person name="Endo H."/>
            <person name="Kuwata A."/>
            <person name="Ogata H."/>
        </authorList>
    </citation>
    <scope>NUCLEOTIDE SEQUENCE [LARGE SCALE GENOMIC DNA]</scope>
    <source>
        <strain evidence="2">NIES 3700</strain>
    </source>
</reference>
<keyword evidence="2" id="KW-1185">Reference proteome</keyword>
<proteinExistence type="predicted"/>
<name>A0A9W7FRB2_9STRA</name>
<evidence type="ECO:0000313" key="2">
    <source>
        <dbReference type="Proteomes" id="UP001165122"/>
    </source>
</evidence>
<sequence length="82" mass="8933">MYRALLERVNADLAEHTGKSISELEGLEDITKGNIFEFCQKILAGAEAKQQPVRIIKKSSTIGLTDEVEMVANPMSGKAAQV</sequence>
<organism evidence="1 2">
    <name type="scientific">Triparma laevis f. longispina</name>
    <dbReference type="NCBI Taxonomy" id="1714387"/>
    <lineage>
        <taxon>Eukaryota</taxon>
        <taxon>Sar</taxon>
        <taxon>Stramenopiles</taxon>
        <taxon>Ochrophyta</taxon>
        <taxon>Bolidophyceae</taxon>
        <taxon>Parmales</taxon>
        <taxon>Triparmaceae</taxon>
        <taxon>Triparma</taxon>
    </lineage>
</organism>
<dbReference type="Proteomes" id="UP001165122">
    <property type="component" value="Unassembled WGS sequence"/>
</dbReference>
<accession>A0A9W7FRB2</accession>